<feature type="compositionally biased region" description="Polar residues" evidence="1">
    <location>
        <begin position="1"/>
        <end position="21"/>
    </location>
</feature>
<dbReference type="EMBL" id="BMMS01000008">
    <property type="protein sequence ID" value="GGO86642.1"/>
    <property type="molecule type" value="Genomic_DNA"/>
</dbReference>
<dbReference type="AlphaFoldDB" id="A0A917ZLX8"/>
<dbReference type="Proteomes" id="UP000641932">
    <property type="component" value="Unassembled WGS sequence"/>
</dbReference>
<evidence type="ECO:0000313" key="3">
    <source>
        <dbReference type="Proteomes" id="UP000641932"/>
    </source>
</evidence>
<name>A0A917ZLX8_9ACTN</name>
<keyword evidence="3" id="KW-1185">Reference proteome</keyword>
<feature type="region of interest" description="Disordered" evidence="1">
    <location>
        <begin position="1"/>
        <end position="26"/>
    </location>
</feature>
<evidence type="ECO:0000313" key="2">
    <source>
        <dbReference type="EMBL" id="GGO86642.1"/>
    </source>
</evidence>
<reference evidence="2" key="2">
    <citation type="submission" date="2020-09" db="EMBL/GenBank/DDBJ databases">
        <authorList>
            <person name="Sun Q."/>
            <person name="Zhou Y."/>
        </authorList>
    </citation>
    <scope>NUCLEOTIDE SEQUENCE</scope>
    <source>
        <strain evidence="2">CGMCC 4.7201</strain>
    </source>
</reference>
<evidence type="ECO:0000256" key="1">
    <source>
        <dbReference type="SAM" id="MobiDB-lite"/>
    </source>
</evidence>
<proteinExistence type="predicted"/>
<accession>A0A917ZLX8</accession>
<organism evidence="2 3">
    <name type="scientific">Wenjunlia tyrosinilytica</name>
    <dbReference type="NCBI Taxonomy" id="1544741"/>
    <lineage>
        <taxon>Bacteria</taxon>
        <taxon>Bacillati</taxon>
        <taxon>Actinomycetota</taxon>
        <taxon>Actinomycetes</taxon>
        <taxon>Kitasatosporales</taxon>
        <taxon>Streptomycetaceae</taxon>
        <taxon>Wenjunlia</taxon>
    </lineage>
</organism>
<sequence>MRMPSGTRQASTQTFHVSSFSAPGRIGTGRSSLLSIVAQSIPSGPMMCVPKVTVPEHAGLPPVLVKVTVTFWHQR</sequence>
<comment type="caution">
    <text evidence="2">The sequence shown here is derived from an EMBL/GenBank/DDBJ whole genome shotgun (WGS) entry which is preliminary data.</text>
</comment>
<protein>
    <submittedName>
        <fullName evidence="2">Uncharacterized protein</fullName>
    </submittedName>
</protein>
<gene>
    <name evidence="2" type="ORF">GCM10012280_23250</name>
</gene>
<reference evidence="2" key="1">
    <citation type="journal article" date="2014" name="Int. J. Syst. Evol. Microbiol.">
        <title>Complete genome sequence of Corynebacterium casei LMG S-19264T (=DSM 44701T), isolated from a smear-ripened cheese.</title>
        <authorList>
            <consortium name="US DOE Joint Genome Institute (JGI-PGF)"/>
            <person name="Walter F."/>
            <person name="Albersmeier A."/>
            <person name="Kalinowski J."/>
            <person name="Ruckert C."/>
        </authorList>
    </citation>
    <scope>NUCLEOTIDE SEQUENCE</scope>
    <source>
        <strain evidence="2">CGMCC 4.7201</strain>
    </source>
</reference>